<accession>A0A165JGA6</accession>
<proteinExistence type="predicted"/>
<dbReference type="OrthoDB" id="3796275at2759"/>
<organism evidence="1 2">
    <name type="scientific">Xylona heveae (strain CBS 132557 / TC161)</name>
    <dbReference type="NCBI Taxonomy" id="1328760"/>
    <lineage>
        <taxon>Eukaryota</taxon>
        <taxon>Fungi</taxon>
        <taxon>Dikarya</taxon>
        <taxon>Ascomycota</taxon>
        <taxon>Pezizomycotina</taxon>
        <taxon>Xylonomycetes</taxon>
        <taxon>Xylonales</taxon>
        <taxon>Xylonaceae</taxon>
        <taxon>Xylona</taxon>
    </lineage>
</organism>
<dbReference type="Proteomes" id="UP000076632">
    <property type="component" value="Unassembled WGS sequence"/>
</dbReference>
<evidence type="ECO:0000313" key="1">
    <source>
        <dbReference type="EMBL" id="KZF26200.1"/>
    </source>
</evidence>
<keyword evidence="2" id="KW-1185">Reference proteome</keyword>
<name>A0A165JGA6_XYLHT</name>
<evidence type="ECO:0000313" key="2">
    <source>
        <dbReference type="Proteomes" id="UP000076632"/>
    </source>
</evidence>
<dbReference type="EMBL" id="KV407454">
    <property type="protein sequence ID" value="KZF26200.1"/>
    <property type="molecule type" value="Genomic_DNA"/>
</dbReference>
<dbReference type="RefSeq" id="XP_018191755.1">
    <property type="nucleotide sequence ID" value="XM_018331490.1"/>
</dbReference>
<gene>
    <name evidence="1" type="ORF">L228DRAFT_242633</name>
</gene>
<dbReference type="AlphaFoldDB" id="A0A165JGA6"/>
<protein>
    <recommendedName>
        <fullName evidence="3">Fungal-type protein kinase domain-containing protein</fullName>
    </recommendedName>
</protein>
<sequence>MVTPLRAQDFISSRLPDLLTGSSQTTSLSTHDLEFKATLVHWTAFENEVRSTFRSTPWSAEILGYAAQNRQSSLDREQIICGDESSIVGRFNQHVGQVMGSVFRTLDISLWFGDYRASPDVSMGGDTPDIVVMDGDGLLKLVGEAKTPWRHNIASTMLQPQERLRRYLGQISRYMYIAKIKFGFLTTYNQTIFFKQEPDPRKRGRWVLWHSNTIWHHTPSQQIGDPVPGDYREKVSVRECFLFLAKKIASGDFSALKHHAALRLGWPAGRSNL</sequence>
<reference evidence="1 2" key="1">
    <citation type="journal article" date="2016" name="Fungal Biol.">
        <title>The genome of Xylona heveae provides a window into fungal endophytism.</title>
        <authorList>
            <person name="Gazis R."/>
            <person name="Kuo A."/>
            <person name="Riley R."/>
            <person name="LaButti K."/>
            <person name="Lipzen A."/>
            <person name="Lin J."/>
            <person name="Amirebrahimi M."/>
            <person name="Hesse C.N."/>
            <person name="Spatafora J.W."/>
            <person name="Henrissat B."/>
            <person name="Hainaut M."/>
            <person name="Grigoriev I.V."/>
            <person name="Hibbett D.S."/>
        </authorList>
    </citation>
    <scope>NUCLEOTIDE SEQUENCE [LARGE SCALE GENOMIC DNA]</scope>
    <source>
        <strain evidence="1 2">TC161</strain>
    </source>
</reference>
<dbReference type="OMA" id="CMYGFLS"/>
<evidence type="ECO:0008006" key="3">
    <source>
        <dbReference type="Google" id="ProtNLM"/>
    </source>
</evidence>
<dbReference type="GeneID" id="28896627"/>
<dbReference type="InParanoid" id="A0A165JGA6"/>